<evidence type="ECO:0000256" key="4">
    <source>
        <dbReference type="PROSITE-ProRule" id="PRU01024"/>
    </source>
</evidence>
<evidence type="ECO:0000256" key="2">
    <source>
        <dbReference type="ARBA" id="ARBA00022679"/>
    </source>
</evidence>
<dbReference type="InterPro" id="IPR012340">
    <property type="entry name" value="NA-bd_OB-fold"/>
</dbReference>
<keyword evidence="7" id="KW-1185">Reference proteome</keyword>
<dbReference type="GO" id="GO:0006396">
    <property type="term" value="P:RNA processing"/>
    <property type="evidence" value="ECO:0007669"/>
    <property type="project" value="InterPro"/>
</dbReference>
<proteinExistence type="inferred from homology"/>
<dbReference type="GO" id="GO:0008173">
    <property type="term" value="F:RNA methyltransferase activity"/>
    <property type="evidence" value="ECO:0007669"/>
    <property type="project" value="InterPro"/>
</dbReference>
<evidence type="ECO:0000256" key="1">
    <source>
        <dbReference type="ARBA" id="ARBA00022603"/>
    </source>
</evidence>
<organism evidence="6 7">
    <name type="scientific">Aphanomyces euteiches</name>
    <dbReference type="NCBI Taxonomy" id="100861"/>
    <lineage>
        <taxon>Eukaryota</taxon>
        <taxon>Sar</taxon>
        <taxon>Stramenopiles</taxon>
        <taxon>Oomycota</taxon>
        <taxon>Saprolegniomycetes</taxon>
        <taxon>Saprolegniales</taxon>
        <taxon>Verrucalvaceae</taxon>
        <taxon>Aphanomyces</taxon>
    </lineage>
</organism>
<keyword evidence="1 4" id="KW-0489">Methyltransferase</keyword>
<dbReference type="PANTHER" id="PTHR11061:SF30">
    <property type="entry name" value="TRNA (URACIL(54)-C(5))-METHYLTRANSFERASE"/>
    <property type="match status" value="1"/>
</dbReference>
<dbReference type="InterPro" id="IPR010280">
    <property type="entry name" value="U5_MeTrfase_fam"/>
</dbReference>
<dbReference type="AlphaFoldDB" id="A0A6G0XEY9"/>
<feature type="binding site" evidence="4">
    <location>
        <position position="385"/>
    </location>
    <ligand>
        <name>S-adenosyl-L-methionine</name>
        <dbReference type="ChEBI" id="CHEBI:59789"/>
    </ligand>
</feature>
<keyword evidence="2 4" id="KW-0808">Transferase</keyword>
<dbReference type="SUPFAM" id="SSF53335">
    <property type="entry name" value="S-adenosyl-L-methionine-dependent methyltransferases"/>
    <property type="match status" value="1"/>
</dbReference>
<dbReference type="Proteomes" id="UP000481153">
    <property type="component" value="Unassembled WGS sequence"/>
</dbReference>
<keyword evidence="3 4" id="KW-0949">S-adenosyl-L-methionine</keyword>
<feature type="active site" evidence="5">
    <location>
        <position position="463"/>
    </location>
</feature>
<name>A0A6G0XEY9_9STRA</name>
<dbReference type="Gene3D" id="2.40.50.1070">
    <property type="match status" value="1"/>
</dbReference>
<dbReference type="PROSITE" id="PS51687">
    <property type="entry name" value="SAM_MT_RNA_M5U"/>
    <property type="match status" value="1"/>
</dbReference>
<dbReference type="NCBIfam" id="TIGR00479">
    <property type="entry name" value="rumA"/>
    <property type="match status" value="1"/>
</dbReference>
<gene>
    <name evidence="6" type="ORF">Ae201684_005434</name>
</gene>
<dbReference type="InterPro" id="IPR030390">
    <property type="entry name" value="MeTrfase_TrmA_AS"/>
</dbReference>
<feature type="binding site" evidence="4">
    <location>
        <position position="364"/>
    </location>
    <ligand>
        <name>S-adenosyl-L-methionine</name>
        <dbReference type="ChEBI" id="CHEBI:59789"/>
    </ligand>
</feature>
<comment type="caution">
    <text evidence="6">The sequence shown here is derived from an EMBL/GenBank/DDBJ whole genome shotgun (WGS) entry which is preliminary data.</text>
</comment>
<accession>A0A6G0XEY9</accession>
<sequence length="506" mass="56308">MRRHSTDGLRRIFFSTEARARRASKLKQRTLVDVTIDSLDFHGNGVGHDTTSNALCTVVNAIPGQRWKGRVVNDRCDPVRVVGMELLQQSENYMTPSCPHFNDCGGCKTQHLPYKLQAQAKESAVHSLLQPYSSNNTSIDKAVSTLHYRNKTEFTVSAGRWLTKYDQEGLNRDQRPPFTIGFFPKSNGTSRKWDGRVVAIDKCLLQDSLANRILEALWSIWPSTLPAYNFLDHTGFVRNIVLRIGTSSSGAKQAMIGFSTSTLSETMAPIVPLLLEALKPSDASLVTSIVQFVDEEMQRREPSSQSTTVLHGEPYILDTILGCTFRISLRAFFQPNTAMATVLYAHLVDIVASHETPPVVWDLFCGVGSIGICLAKHARQVVGIELIPEAVVDAKYNAEFNGVQDKTTFVCADVLADSGVATLAGMPRPDVVIVDPPRPGLSAPLISFLCDNIAPEEIIYVSCNPLTQARDLERMSQKYYFEWSKPVDMLPHTPHVENIVRLYRRK</sequence>
<dbReference type="PANTHER" id="PTHR11061">
    <property type="entry name" value="RNA M5U METHYLTRANSFERASE"/>
    <property type="match status" value="1"/>
</dbReference>
<feature type="active site" description="Nucleophile" evidence="4">
    <location>
        <position position="463"/>
    </location>
</feature>
<dbReference type="Gene3D" id="2.40.50.140">
    <property type="entry name" value="Nucleic acid-binding proteins"/>
    <property type="match status" value="1"/>
</dbReference>
<dbReference type="EMBL" id="VJMJ01000070">
    <property type="protein sequence ID" value="KAF0738823.1"/>
    <property type="molecule type" value="Genomic_DNA"/>
</dbReference>
<protein>
    <recommendedName>
        <fullName evidence="8">TRAM domain-containing protein</fullName>
    </recommendedName>
</protein>
<dbReference type="VEuPathDB" id="FungiDB:AeMF1_016804"/>
<dbReference type="GO" id="GO:0032259">
    <property type="term" value="P:methylation"/>
    <property type="evidence" value="ECO:0007669"/>
    <property type="project" value="UniProtKB-KW"/>
</dbReference>
<dbReference type="Pfam" id="PF05958">
    <property type="entry name" value="tRNA_U5-meth_tr"/>
    <property type="match status" value="1"/>
</dbReference>
<dbReference type="Gene3D" id="3.40.50.150">
    <property type="entry name" value="Vaccinia Virus protein VP39"/>
    <property type="match status" value="1"/>
</dbReference>
<dbReference type="PROSITE" id="PS01230">
    <property type="entry name" value="TRMA_1"/>
    <property type="match status" value="1"/>
</dbReference>
<reference evidence="6 7" key="1">
    <citation type="submission" date="2019-07" db="EMBL/GenBank/DDBJ databases">
        <title>Genomics analysis of Aphanomyces spp. identifies a new class of oomycete effector associated with host adaptation.</title>
        <authorList>
            <person name="Gaulin E."/>
        </authorList>
    </citation>
    <scope>NUCLEOTIDE SEQUENCE [LARGE SCALE GENOMIC DNA]</scope>
    <source>
        <strain evidence="6 7">ATCC 201684</strain>
    </source>
</reference>
<evidence type="ECO:0000313" key="6">
    <source>
        <dbReference type="EMBL" id="KAF0738823.1"/>
    </source>
</evidence>
<dbReference type="InterPro" id="IPR029063">
    <property type="entry name" value="SAM-dependent_MTases_sf"/>
</dbReference>
<evidence type="ECO:0000256" key="3">
    <source>
        <dbReference type="ARBA" id="ARBA00022691"/>
    </source>
</evidence>
<feature type="binding site" evidence="4">
    <location>
        <position position="334"/>
    </location>
    <ligand>
        <name>S-adenosyl-L-methionine</name>
        <dbReference type="ChEBI" id="CHEBI:59789"/>
    </ligand>
</feature>
<dbReference type="CDD" id="cd02440">
    <property type="entry name" value="AdoMet_MTases"/>
    <property type="match status" value="1"/>
</dbReference>
<feature type="binding site" evidence="4">
    <location>
        <position position="435"/>
    </location>
    <ligand>
        <name>S-adenosyl-L-methionine</name>
        <dbReference type="ChEBI" id="CHEBI:59789"/>
    </ligand>
</feature>
<evidence type="ECO:0008006" key="8">
    <source>
        <dbReference type="Google" id="ProtNLM"/>
    </source>
</evidence>
<evidence type="ECO:0000313" key="7">
    <source>
        <dbReference type="Proteomes" id="UP000481153"/>
    </source>
</evidence>
<comment type="similarity">
    <text evidence="4">Belongs to the class I-like SAM-binding methyltransferase superfamily. RNA M5U methyltransferase family.</text>
</comment>
<evidence type="ECO:0000256" key="5">
    <source>
        <dbReference type="PROSITE-ProRule" id="PRU10015"/>
    </source>
</evidence>